<evidence type="ECO:0000256" key="12">
    <source>
        <dbReference type="SAM" id="SignalP"/>
    </source>
</evidence>
<dbReference type="PROSITE" id="PS52012">
    <property type="entry name" value="CFEM"/>
    <property type="match status" value="1"/>
</dbReference>
<evidence type="ECO:0000313" key="14">
    <source>
        <dbReference type="EMBL" id="KAH9825487.1"/>
    </source>
</evidence>
<feature type="disulfide bond" evidence="9">
    <location>
        <begin position="38"/>
        <end position="45"/>
    </location>
</feature>
<evidence type="ECO:0000256" key="3">
    <source>
        <dbReference type="ARBA" id="ARBA00010031"/>
    </source>
</evidence>
<sequence>MQRVVFVAVFAAGAYSQISAFPSCALPPAISAVGTSGCSTTDYACICSNQAFASSLYSQIEAACSASDVQKAVSAAETLCSQAGVSITLAPGTSTAASAVTAAATAARVAAAPAGVVTQISDGQIQSPTNVTNDVTAPAATNNSTAPVAPSNATVPGAAPKNATSTTAVSPAYTAGAASLLGSLSSLVVVGVPILLFF</sequence>
<dbReference type="PROSITE" id="PS50256">
    <property type="entry name" value="PIR_REPEAT_2"/>
    <property type="match status" value="1"/>
</dbReference>
<evidence type="ECO:0000256" key="6">
    <source>
        <dbReference type="ARBA" id="ARBA00022729"/>
    </source>
</evidence>
<evidence type="ECO:0000256" key="9">
    <source>
        <dbReference type="PROSITE-ProRule" id="PRU01356"/>
    </source>
</evidence>
<dbReference type="EMBL" id="RIBY02002112">
    <property type="protein sequence ID" value="KAH9825487.1"/>
    <property type="molecule type" value="Genomic_DNA"/>
</dbReference>
<dbReference type="AlphaFoldDB" id="A0A9W7W075"/>
<evidence type="ECO:0000256" key="2">
    <source>
        <dbReference type="ARBA" id="ARBA00004613"/>
    </source>
</evidence>
<evidence type="ECO:0000256" key="5">
    <source>
        <dbReference type="ARBA" id="ARBA00022622"/>
    </source>
</evidence>
<feature type="chain" id="PRO_5040919297" evidence="12">
    <location>
        <begin position="21"/>
        <end position="198"/>
    </location>
</feature>
<reference evidence="14 15" key="2">
    <citation type="journal article" date="2021" name="Curr. Genet.">
        <title>Genetic response to nitrogen starvation in the aggressive Eucalyptus foliar pathogen Teratosphaeria destructans.</title>
        <authorList>
            <person name="Havenga M."/>
            <person name="Wingfield B.D."/>
            <person name="Wingfield M.J."/>
            <person name="Dreyer L.L."/>
            <person name="Roets F."/>
            <person name="Aylward J."/>
        </authorList>
    </citation>
    <scope>NUCLEOTIDE SEQUENCE [LARGE SCALE GENOMIC DNA]</scope>
    <source>
        <strain evidence="14">CMW44962</strain>
    </source>
</reference>
<feature type="disulfide bond" evidence="9">
    <location>
        <begin position="24"/>
        <end position="64"/>
    </location>
</feature>
<evidence type="ECO:0000256" key="4">
    <source>
        <dbReference type="ARBA" id="ARBA00022525"/>
    </source>
</evidence>
<feature type="transmembrane region" description="Helical" evidence="11">
    <location>
        <begin position="172"/>
        <end position="197"/>
    </location>
</feature>
<keyword evidence="9" id="KW-0349">Heme</keyword>
<name>A0A9W7W075_9PEZI</name>
<dbReference type="Pfam" id="PF05730">
    <property type="entry name" value="CFEM"/>
    <property type="match status" value="1"/>
</dbReference>
<keyword evidence="7 9" id="KW-1015">Disulfide bond</keyword>
<keyword evidence="9" id="KW-0408">Iron</keyword>
<keyword evidence="9" id="KW-0479">Metal-binding</keyword>
<evidence type="ECO:0000313" key="15">
    <source>
        <dbReference type="Proteomes" id="UP001138500"/>
    </source>
</evidence>
<comment type="caution">
    <text evidence="9">Lacks conserved residue(s) required for the propagation of feature annotation.</text>
</comment>
<dbReference type="GO" id="GO:0098552">
    <property type="term" value="C:side of membrane"/>
    <property type="evidence" value="ECO:0007669"/>
    <property type="project" value="UniProtKB-KW"/>
</dbReference>
<comment type="subcellular location">
    <subcellularLocation>
        <location evidence="1">Membrane</location>
        <topology evidence="1">Lipid-anchor</topology>
        <topology evidence="1">GPI-anchor</topology>
    </subcellularLocation>
    <subcellularLocation>
        <location evidence="2">Secreted</location>
    </subcellularLocation>
</comment>
<feature type="binding site" description="axial binding residue" evidence="9">
    <location>
        <position position="42"/>
    </location>
    <ligand>
        <name>heme</name>
        <dbReference type="ChEBI" id="CHEBI:30413"/>
    </ligand>
    <ligandPart>
        <name>Fe</name>
        <dbReference type="ChEBI" id="CHEBI:18248"/>
    </ligandPart>
</feature>
<dbReference type="GO" id="GO:0046872">
    <property type="term" value="F:metal ion binding"/>
    <property type="evidence" value="ECO:0007669"/>
    <property type="project" value="UniProtKB-UniRule"/>
</dbReference>
<dbReference type="InterPro" id="IPR000420">
    <property type="entry name" value="Yeast_PIR_rpt"/>
</dbReference>
<keyword evidence="4" id="KW-0964">Secreted</keyword>
<keyword evidence="8" id="KW-0449">Lipoprotein</keyword>
<evidence type="ECO:0000259" key="13">
    <source>
        <dbReference type="PROSITE" id="PS52012"/>
    </source>
</evidence>
<keyword evidence="6 12" id="KW-0732">Signal</keyword>
<accession>A0A9W7W075</accession>
<feature type="domain" description="CFEM" evidence="13">
    <location>
        <begin position="1"/>
        <end position="107"/>
    </location>
</feature>
<dbReference type="SMART" id="SM00747">
    <property type="entry name" value="CFEM"/>
    <property type="match status" value="1"/>
</dbReference>
<feature type="region of interest" description="Disordered" evidence="10">
    <location>
        <begin position="141"/>
        <end position="161"/>
    </location>
</feature>
<feature type="disulfide bond" evidence="9">
    <location>
        <begin position="47"/>
        <end position="80"/>
    </location>
</feature>
<keyword evidence="15" id="KW-1185">Reference proteome</keyword>
<evidence type="ECO:0000256" key="7">
    <source>
        <dbReference type="ARBA" id="ARBA00023157"/>
    </source>
</evidence>
<comment type="similarity">
    <text evidence="3">Belongs to the RBT5 family.</text>
</comment>
<keyword evidence="11" id="KW-0812">Transmembrane</keyword>
<keyword evidence="5" id="KW-0325">Glycoprotein</keyword>
<organism evidence="14 15">
    <name type="scientific">Teratosphaeria destructans</name>
    <dbReference type="NCBI Taxonomy" id="418781"/>
    <lineage>
        <taxon>Eukaryota</taxon>
        <taxon>Fungi</taxon>
        <taxon>Dikarya</taxon>
        <taxon>Ascomycota</taxon>
        <taxon>Pezizomycotina</taxon>
        <taxon>Dothideomycetes</taxon>
        <taxon>Dothideomycetidae</taxon>
        <taxon>Mycosphaerellales</taxon>
        <taxon>Teratosphaeriaceae</taxon>
        <taxon>Teratosphaeria</taxon>
    </lineage>
</organism>
<evidence type="ECO:0000256" key="1">
    <source>
        <dbReference type="ARBA" id="ARBA00004589"/>
    </source>
</evidence>
<keyword evidence="11" id="KW-1133">Transmembrane helix</keyword>
<comment type="caution">
    <text evidence="14">The sequence shown here is derived from an EMBL/GenBank/DDBJ whole genome shotgun (WGS) entry which is preliminary data.</text>
</comment>
<dbReference type="GO" id="GO:0005576">
    <property type="term" value="C:extracellular region"/>
    <property type="evidence" value="ECO:0007669"/>
    <property type="project" value="UniProtKB-SubCell"/>
</dbReference>
<evidence type="ECO:0000256" key="10">
    <source>
        <dbReference type="SAM" id="MobiDB-lite"/>
    </source>
</evidence>
<reference evidence="14 15" key="1">
    <citation type="journal article" date="2018" name="IMA Fungus">
        <title>IMA Genome-F 10: Nine draft genome sequences of Claviceps purpurea s.lat., including C. arundinis, C. humidiphila, and C. cf. spartinae, pseudomolecules for the pitch canker pathogen Fusarium circinatum, draft genome of Davidsoniella eucalypti, Grosmannia galeiformis, Quambalaria eucalypti, and Teratosphaeria destructans.</title>
        <authorList>
            <person name="Wingfield B.D."/>
            <person name="Liu M."/>
            <person name="Nguyen H.D."/>
            <person name="Lane F.A."/>
            <person name="Morgan S.W."/>
            <person name="De Vos L."/>
            <person name="Wilken P.M."/>
            <person name="Duong T.A."/>
            <person name="Aylward J."/>
            <person name="Coetzee M.P."/>
            <person name="Dadej K."/>
            <person name="De Beer Z.W."/>
            <person name="Findlay W."/>
            <person name="Havenga M."/>
            <person name="Kolarik M."/>
            <person name="Menzies J.G."/>
            <person name="Naidoo K."/>
            <person name="Pochopski O."/>
            <person name="Shoukouhi P."/>
            <person name="Santana Q.C."/>
            <person name="Seifert K.A."/>
            <person name="Soal N."/>
            <person name="Steenkamp E.T."/>
            <person name="Tatham C.T."/>
            <person name="van der Nest M.A."/>
            <person name="Wingfield M.J."/>
        </authorList>
    </citation>
    <scope>NUCLEOTIDE SEQUENCE [LARGE SCALE GENOMIC DNA]</scope>
    <source>
        <strain evidence="14">CMW44962</strain>
    </source>
</reference>
<keyword evidence="11" id="KW-0472">Membrane</keyword>
<gene>
    <name evidence="14" type="ORF">Tdes44962_MAKER04189</name>
</gene>
<evidence type="ECO:0000256" key="11">
    <source>
        <dbReference type="SAM" id="Phobius"/>
    </source>
</evidence>
<protein>
    <submittedName>
        <fullName evidence="14">GPI anchored CFEM domain protein</fullName>
    </submittedName>
</protein>
<keyword evidence="5" id="KW-0336">GPI-anchor</keyword>
<dbReference type="Proteomes" id="UP001138500">
    <property type="component" value="Unassembled WGS sequence"/>
</dbReference>
<feature type="signal peptide" evidence="12">
    <location>
        <begin position="1"/>
        <end position="20"/>
    </location>
</feature>
<dbReference type="GO" id="GO:0005199">
    <property type="term" value="F:structural constituent of cell wall"/>
    <property type="evidence" value="ECO:0007669"/>
    <property type="project" value="InterPro"/>
</dbReference>
<dbReference type="InterPro" id="IPR008427">
    <property type="entry name" value="Extracellular_membr_CFEM_dom"/>
</dbReference>
<proteinExistence type="inferred from homology"/>
<feature type="compositionally biased region" description="Low complexity" evidence="10">
    <location>
        <begin position="141"/>
        <end position="150"/>
    </location>
</feature>
<dbReference type="OrthoDB" id="3767534at2759"/>
<evidence type="ECO:0000256" key="8">
    <source>
        <dbReference type="ARBA" id="ARBA00023288"/>
    </source>
</evidence>